<keyword evidence="3" id="KW-1185">Reference proteome</keyword>
<feature type="region of interest" description="Disordered" evidence="1">
    <location>
        <begin position="33"/>
        <end position="55"/>
    </location>
</feature>
<reference evidence="2 3" key="1">
    <citation type="submission" date="2023-09" db="EMBL/GenBank/DDBJ databases">
        <title>Nesidiocoris tenuis whole genome shotgun sequence.</title>
        <authorList>
            <person name="Shibata T."/>
            <person name="Shimoda M."/>
            <person name="Kobayashi T."/>
            <person name="Uehara T."/>
        </authorList>
    </citation>
    <scope>NUCLEOTIDE SEQUENCE [LARGE SCALE GENOMIC DNA]</scope>
    <source>
        <strain evidence="2 3">Japan</strain>
    </source>
</reference>
<evidence type="ECO:0000256" key="1">
    <source>
        <dbReference type="SAM" id="MobiDB-lite"/>
    </source>
</evidence>
<evidence type="ECO:0000313" key="3">
    <source>
        <dbReference type="Proteomes" id="UP001307889"/>
    </source>
</evidence>
<feature type="compositionally biased region" description="Basic and acidic residues" evidence="1">
    <location>
        <begin position="33"/>
        <end position="42"/>
    </location>
</feature>
<evidence type="ECO:0000313" key="2">
    <source>
        <dbReference type="EMBL" id="BES90033.1"/>
    </source>
</evidence>
<dbReference type="Proteomes" id="UP001307889">
    <property type="component" value="Chromosome 2"/>
</dbReference>
<dbReference type="EMBL" id="AP028910">
    <property type="protein sequence ID" value="BES90033.1"/>
    <property type="molecule type" value="Genomic_DNA"/>
</dbReference>
<proteinExistence type="predicted"/>
<sequence>MDGGADEEHARERDGETVVVSVLYLQVRREGEAGAPGLRDRIPPTPTPRRPVARRSGLVWSGLAGPCRLGNGKCLGPGSTWFSPAAHCWRPQCH</sequence>
<name>A0ABN7ADC7_9HEMI</name>
<accession>A0ABN7ADC7</accession>
<organism evidence="2 3">
    <name type="scientific">Nesidiocoris tenuis</name>
    <dbReference type="NCBI Taxonomy" id="355587"/>
    <lineage>
        <taxon>Eukaryota</taxon>
        <taxon>Metazoa</taxon>
        <taxon>Ecdysozoa</taxon>
        <taxon>Arthropoda</taxon>
        <taxon>Hexapoda</taxon>
        <taxon>Insecta</taxon>
        <taxon>Pterygota</taxon>
        <taxon>Neoptera</taxon>
        <taxon>Paraneoptera</taxon>
        <taxon>Hemiptera</taxon>
        <taxon>Heteroptera</taxon>
        <taxon>Panheteroptera</taxon>
        <taxon>Cimicomorpha</taxon>
        <taxon>Miridae</taxon>
        <taxon>Dicyphina</taxon>
        <taxon>Nesidiocoris</taxon>
    </lineage>
</organism>
<gene>
    <name evidence="2" type="ORF">NTJ_02840</name>
</gene>
<protein>
    <submittedName>
        <fullName evidence="2">Uncharacterized protein</fullName>
    </submittedName>
</protein>